<dbReference type="Pfam" id="PF00314">
    <property type="entry name" value="Thaumatin"/>
    <property type="match status" value="1"/>
</dbReference>
<protein>
    <recommendedName>
        <fullName evidence="4">Thaumatin-like protein</fullName>
    </recommendedName>
</protein>
<evidence type="ECO:0000313" key="2">
    <source>
        <dbReference type="EMBL" id="KAJ8460667.1"/>
    </source>
</evidence>
<dbReference type="EMBL" id="JAQQAF010000009">
    <property type="protein sequence ID" value="KAJ8460667.1"/>
    <property type="molecule type" value="Genomic_DNA"/>
</dbReference>
<dbReference type="PIRSF" id="PIRSF002703">
    <property type="entry name" value="Thaumatin"/>
    <property type="match status" value="1"/>
</dbReference>
<reference evidence="2 3" key="1">
    <citation type="submission" date="2022-12" db="EMBL/GenBank/DDBJ databases">
        <title>Chromosome-scale assembly of the Ensete ventricosum genome.</title>
        <authorList>
            <person name="Dussert Y."/>
            <person name="Stocks J."/>
            <person name="Wendawek A."/>
            <person name="Woldeyes F."/>
            <person name="Nichols R.A."/>
            <person name="Borrell J.S."/>
        </authorList>
    </citation>
    <scope>NUCLEOTIDE SEQUENCE [LARGE SCALE GENOMIC DNA]</scope>
    <source>
        <strain evidence="3">cv. Maze</strain>
        <tissue evidence="2">Seeds</tissue>
    </source>
</reference>
<feature type="disulfide bond" evidence="1">
    <location>
        <begin position="182"/>
        <end position="243"/>
    </location>
</feature>
<gene>
    <name evidence="2" type="ORF">OPV22_033593</name>
</gene>
<dbReference type="Gene3D" id="2.60.110.10">
    <property type="entry name" value="Thaumatin"/>
    <property type="match status" value="1"/>
</dbReference>
<feature type="disulfide bond" evidence="1">
    <location>
        <begin position="98"/>
        <end position="109"/>
    </location>
</feature>
<evidence type="ECO:0000256" key="1">
    <source>
        <dbReference type="PIRSR" id="PIRSR002703-1"/>
    </source>
</evidence>
<dbReference type="AlphaFoldDB" id="A0AAV8PQE6"/>
<feature type="disulfide bond" evidence="1">
    <location>
        <begin position="220"/>
        <end position="230"/>
    </location>
</feature>
<dbReference type="SMART" id="SM00205">
    <property type="entry name" value="THN"/>
    <property type="match status" value="1"/>
</dbReference>
<dbReference type="SUPFAM" id="SSF49870">
    <property type="entry name" value="Osmotin, thaumatin-like protein"/>
    <property type="match status" value="1"/>
</dbReference>
<feature type="disulfide bond" evidence="1">
    <location>
        <begin position="190"/>
        <end position="206"/>
    </location>
</feature>
<proteinExistence type="predicted"/>
<dbReference type="PROSITE" id="PS51367">
    <property type="entry name" value="THAUMATIN_2"/>
    <property type="match status" value="1"/>
</dbReference>
<dbReference type="PRINTS" id="PR00347">
    <property type="entry name" value="THAUMATIN"/>
</dbReference>
<dbReference type="FunFam" id="2.60.110.10:FF:000004">
    <property type="entry name" value="THAUMATIN-LIKE PROTEIN 1"/>
    <property type="match status" value="1"/>
</dbReference>
<accession>A0AAV8PQE6</accession>
<dbReference type="InterPro" id="IPR001938">
    <property type="entry name" value="Thaumatin"/>
</dbReference>
<feature type="disulfide bond" evidence="1">
    <location>
        <begin position="114"/>
        <end position="120"/>
    </location>
</feature>
<dbReference type="PANTHER" id="PTHR31048">
    <property type="entry name" value="OS03G0233200 PROTEIN"/>
    <property type="match status" value="1"/>
</dbReference>
<dbReference type="InterPro" id="IPR037176">
    <property type="entry name" value="Osmotin/thaumatin-like_sf"/>
</dbReference>
<dbReference type="Proteomes" id="UP001222027">
    <property type="component" value="Unassembled WGS sequence"/>
</dbReference>
<keyword evidence="3" id="KW-1185">Reference proteome</keyword>
<feature type="disulfide bond" evidence="1">
    <location>
        <begin position="210"/>
        <end position="219"/>
    </location>
</feature>
<sequence>MTAGYNGAVWARNRMATLEKRDGRGSGAHGDYDAICRLRHGNCSVGKAAAATTFTFRNNCPHIVWPGTLSGNAASALAGSGFELRPNGTLSFWARTGCAFDPFSASGTCDTGDCGGALRCTVGGSPPVTLAEFTLAGPTSGDQDFYDVSLVDGYNVGVAVRPSSAAAGGGRGGGGNCRYTGCAADVNAQCPAEWRVTGASGETVACRSACEAFRAAEYCCTGTHSSPASCGPSRYSQLFKAACPAAYSYAYDDVTSTFTCAAGTAGYIVTFCPSSADAKS</sequence>
<evidence type="ECO:0000313" key="3">
    <source>
        <dbReference type="Proteomes" id="UP001222027"/>
    </source>
</evidence>
<feature type="disulfide bond" evidence="1">
    <location>
        <begin position="60"/>
        <end position="272"/>
    </location>
</feature>
<organism evidence="2 3">
    <name type="scientific">Ensete ventricosum</name>
    <name type="common">Abyssinian banana</name>
    <name type="synonym">Musa ensete</name>
    <dbReference type="NCBI Taxonomy" id="4639"/>
    <lineage>
        <taxon>Eukaryota</taxon>
        <taxon>Viridiplantae</taxon>
        <taxon>Streptophyta</taxon>
        <taxon>Embryophyta</taxon>
        <taxon>Tracheophyta</taxon>
        <taxon>Spermatophyta</taxon>
        <taxon>Magnoliopsida</taxon>
        <taxon>Liliopsida</taxon>
        <taxon>Zingiberales</taxon>
        <taxon>Musaceae</taxon>
        <taxon>Ensete</taxon>
    </lineage>
</organism>
<comment type="caution">
    <text evidence="2">The sequence shown here is derived from an EMBL/GenBank/DDBJ whole genome shotgun (WGS) entry which is preliminary data.</text>
</comment>
<feature type="disulfide bond" evidence="1">
    <location>
        <begin position="177"/>
        <end position="260"/>
    </location>
</feature>
<dbReference type="CDD" id="cd09218">
    <property type="entry name" value="TLP-PA"/>
    <property type="match status" value="1"/>
</dbReference>
<name>A0AAV8PQE6_ENSVE</name>
<evidence type="ECO:0008006" key="4">
    <source>
        <dbReference type="Google" id="ProtNLM"/>
    </source>
</evidence>
<keyword evidence="1" id="KW-1015">Disulfide bond</keyword>